<evidence type="ECO:0000256" key="8">
    <source>
        <dbReference type="ARBA" id="ARBA00023136"/>
    </source>
</evidence>
<evidence type="ECO:0000256" key="1">
    <source>
        <dbReference type="ARBA" id="ARBA00022475"/>
    </source>
</evidence>
<evidence type="ECO:0000256" key="7">
    <source>
        <dbReference type="ARBA" id="ARBA00023098"/>
    </source>
</evidence>
<feature type="binding site" evidence="10">
    <location>
        <position position="79"/>
    </location>
    <ligand>
        <name>Mn(2+)</name>
        <dbReference type="ChEBI" id="CHEBI:29035"/>
        <label>2</label>
    </ligand>
</feature>
<evidence type="ECO:0000313" key="13">
    <source>
        <dbReference type="EMBL" id="SFC02097.1"/>
    </source>
</evidence>
<comment type="similarity">
    <text evidence="10">Belongs to the LpxH family.</text>
</comment>
<name>A0A1I1FRP0_9GAMM</name>
<dbReference type="RefSeq" id="WP_090130022.1">
    <property type="nucleotide sequence ID" value="NZ_FOLY01000001.1"/>
</dbReference>
<dbReference type="GO" id="GO:0009245">
    <property type="term" value="P:lipid A biosynthetic process"/>
    <property type="evidence" value="ECO:0007669"/>
    <property type="project" value="UniProtKB-UniRule"/>
</dbReference>
<sequence length="251" mass="28685">MTTLFIADLHLQQDTPELTRAFLNYLEYRARSADALYIMGDLFESWIGDDAIGEFEQEIIDALRRFSASGRQLYIMHGNRDFLLGERFAELAGAMLIDDPAIMTIGNDTPVLLMHGDSLCTQDNEYMQFRAMTRDPQWQQKTLALPVKQRRQLADRMREGSGSANGSKSDEIMDVSQDAVENIMQQCHVRTLIHGHTHRPDVHDFCLQDDGVGKRYVLGDWQAGRDRGWEVRLDGTTLTLEHFSLSELSHH</sequence>
<dbReference type="GO" id="GO:0005737">
    <property type="term" value="C:cytoplasm"/>
    <property type="evidence" value="ECO:0007669"/>
    <property type="project" value="InterPro"/>
</dbReference>
<feature type="binding site" evidence="10">
    <location>
        <position position="123"/>
    </location>
    <ligand>
        <name>substrate</name>
    </ligand>
</feature>
<evidence type="ECO:0000256" key="6">
    <source>
        <dbReference type="ARBA" id="ARBA00022801"/>
    </source>
</evidence>
<keyword evidence="8 10" id="KW-0472">Membrane</keyword>
<organism evidence="13 14">
    <name type="scientific">Kushneria avicenniae</name>
    <dbReference type="NCBI Taxonomy" id="402385"/>
    <lineage>
        <taxon>Bacteria</taxon>
        <taxon>Pseudomonadati</taxon>
        <taxon>Pseudomonadota</taxon>
        <taxon>Gammaproteobacteria</taxon>
        <taxon>Oceanospirillales</taxon>
        <taxon>Halomonadaceae</taxon>
        <taxon>Kushneria</taxon>
    </lineage>
</organism>
<evidence type="ECO:0000313" key="14">
    <source>
        <dbReference type="Proteomes" id="UP000199046"/>
    </source>
</evidence>
<dbReference type="GO" id="GO:0019897">
    <property type="term" value="C:extrinsic component of plasma membrane"/>
    <property type="evidence" value="ECO:0007669"/>
    <property type="project" value="UniProtKB-UniRule"/>
</dbReference>
<comment type="subcellular location">
    <subcellularLocation>
        <location evidence="10">Cell inner membrane</location>
        <topology evidence="10">Peripheral membrane protein</topology>
        <orientation evidence="10">Cytoplasmic side</orientation>
    </subcellularLocation>
</comment>
<keyword evidence="14" id="KW-1185">Reference proteome</keyword>
<feature type="binding site" evidence="10">
    <location>
        <position position="10"/>
    </location>
    <ligand>
        <name>Mn(2+)</name>
        <dbReference type="ChEBI" id="CHEBI:29035"/>
        <label>1</label>
    </ligand>
</feature>
<accession>A0A1I1FRP0</accession>
<evidence type="ECO:0000256" key="9">
    <source>
        <dbReference type="ARBA" id="ARBA00023211"/>
    </source>
</evidence>
<comment type="pathway">
    <text evidence="10">Glycolipid biosynthesis; lipid IV(A) biosynthesis; lipid IV(A) from (3R)-3-hydroxytetradecanoyl-[acyl-carrier-protein] and UDP-N-acetyl-alpha-D-glucosamine: step 4/6.</text>
</comment>
<feature type="binding site" evidence="10">
    <location>
        <position position="165"/>
    </location>
    <ligand>
        <name>substrate</name>
    </ligand>
</feature>
<dbReference type="STRING" id="402385.SAMN05421848_0248"/>
<dbReference type="AlphaFoldDB" id="A0A1I1FRP0"/>
<dbReference type="EMBL" id="FOLY01000001">
    <property type="protein sequence ID" value="SFC02097.1"/>
    <property type="molecule type" value="Genomic_DNA"/>
</dbReference>
<dbReference type="NCBIfam" id="NF003743">
    <property type="entry name" value="PRK05340.1"/>
    <property type="match status" value="1"/>
</dbReference>
<gene>
    <name evidence="10" type="primary">lpxH</name>
    <name evidence="13" type="ORF">SAMN05421848_0248</name>
</gene>
<dbReference type="PANTHER" id="PTHR34990:SF1">
    <property type="entry name" value="UDP-2,3-DIACYLGLUCOSAMINE HYDROLASE"/>
    <property type="match status" value="1"/>
</dbReference>
<dbReference type="UniPathway" id="UPA00359">
    <property type="reaction ID" value="UER00480"/>
</dbReference>
<feature type="domain" description="Calcineurin-like phosphoesterase" evidence="12">
    <location>
        <begin position="1"/>
        <end position="200"/>
    </location>
</feature>
<keyword evidence="5 10" id="KW-0479">Metal-binding</keyword>
<feature type="binding site" evidence="10">
    <location>
        <position position="168"/>
    </location>
    <ligand>
        <name>substrate</name>
    </ligand>
</feature>
<dbReference type="InterPro" id="IPR029052">
    <property type="entry name" value="Metallo-depent_PP-like"/>
</dbReference>
<dbReference type="GO" id="GO:0008758">
    <property type="term" value="F:UDP-2,3-diacylglucosamine hydrolase activity"/>
    <property type="evidence" value="ECO:0007669"/>
    <property type="project" value="UniProtKB-UniRule"/>
</dbReference>
<dbReference type="InterPro" id="IPR004843">
    <property type="entry name" value="Calcineurin-like_PHP"/>
</dbReference>
<keyword evidence="6 10" id="KW-0378">Hydrolase</keyword>
<evidence type="ECO:0000256" key="2">
    <source>
        <dbReference type="ARBA" id="ARBA00022516"/>
    </source>
</evidence>
<comment type="function">
    <text evidence="10">Hydrolyzes the pyrophosphate bond of UDP-2,3-diacylglucosamine to yield 2,3-diacylglucosamine 1-phosphate (lipid X) and UMP by catalyzing the attack of water at the alpha-P atom. Involved in the biosynthesis of lipid A, a phosphorylated glycolipid that anchors the lipopolysaccharide to the outer membrane of the cell.</text>
</comment>
<dbReference type="Proteomes" id="UP000199046">
    <property type="component" value="Unassembled WGS sequence"/>
</dbReference>
<dbReference type="OrthoDB" id="9783283at2"/>
<reference evidence="14" key="1">
    <citation type="submission" date="2016-10" db="EMBL/GenBank/DDBJ databases">
        <authorList>
            <person name="Varghese N."/>
            <person name="Submissions S."/>
        </authorList>
    </citation>
    <scope>NUCLEOTIDE SEQUENCE [LARGE SCALE GENOMIC DNA]</scope>
    <source>
        <strain evidence="14">DSM 23439</strain>
    </source>
</reference>
<dbReference type="Gene3D" id="3.60.21.10">
    <property type="match status" value="1"/>
</dbReference>
<keyword evidence="1 10" id="KW-1003">Cell membrane</keyword>
<evidence type="ECO:0000259" key="12">
    <source>
        <dbReference type="Pfam" id="PF00149"/>
    </source>
</evidence>
<feature type="region of interest" description="Disordered" evidence="11">
    <location>
        <begin position="152"/>
        <end position="171"/>
    </location>
</feature>
<dbReference type="PANTHER" id="PTHR34990">
    <property type="entry name" value="UDP-2,3-DIACYLGLUCOSAMINE HYDROLASE-RELATED"/>
    <property type="match status" value="1"/>
</dbReference>
<comment type="cofactor">
    <cofactor evidence="10">
        <name>Mn(2+)</name>
        <dbReference type="ChEBI" id="CHEBI:29035"/>
    </cofactor>
    <text evidence="10">Binds 2 Mn(2+) ions per subunit in a binuclear metal center.</text>
</comment>
<keyword evidence="9 10" id="KW-0464">Manganese</keyword>
<dbReference type="CDD" id="cd07398">
    <property type="entry name" value="MPP_YbbF-LpxH"/>
    <property type="match status" value="1"/>
</dbReference>
<dbReference type="HAMAP" id="MF_00575">
    <property type="entry name" value="LpxH"/>
    <property type="match status" value="1"/>
</dbReference>
<evidence type="ECO:0000256" key="5">
    <source>
        <dbReference type="ARBA" id="ARBA00022723"/>
    </source>
</evidence>
<evidence type="ECO:0000256" key="10">
    <source>
        <dbReference type="HAMAP-Rule" id="MF_00575"/>
    </source>
</evidence>
<dbReference type="NCBIfam" id="TIGR01854">
    <property type="entry name" value="lipid_A_lpxH"/>
    <property type="match status" value="1"/>
</dbReference>
<dbReference type="InterPro" id="IPR043461">
    <property type="entry name" value="LpxH-like"/>
</dbReference>
<feature type="binding site" evidence="10">
    <location>
        <position position="41"/>
    </location>
    <ligand>
        <name>Mn(2+)</name>
        <dbReference type="ChEBI" id="CHEBI:29035"/>
        <label>2</label>
    </ligand>
</feature>
<dbReference type="GO" id="GO:0030145">
    <property type="term" value="F:manganese ion binding"/>
    <property type="evidence" value="ECO:0007669"/>
    <property type="project" value="UniProtKB-UniRule"/>
</dbReference>
<feature type="binding site" evidence="10">
    <location>
        <position position="115"/>
    </location>
    <ligand>
        <name>Mn(2+)</name>
        <dbReference type="ChEBI" id="CHEBI:29035"/>
        <label>2</label>
    </ligand>
</feature>
<feature type="binding site" evidence="10">
    <location>
        <position position="8"/>
    </location>
    <ligand>
        <name>Mn(2+)</name>
        <dbReference type="ChEBI" id="CHEBI:29035"/>
        <label>1</label>
    </ligand>
</feature>
<evidence type="ECO:0000256" key="4">
    <source>
        <dbReference type="ARBA" id="ARBA00022556"/>
    </source>
</evidence>
<dbReference type="SUPFAM" id="SSF56300">
    <property type="entry name" value="Metallo-dependent phosphatases"/>
    <property type="match status" value="1"/>
</dbReference>
<protein>
    <recommendedName>
        <fullName evidence="10">UDP-2,3-diacylglucosamine hydrolase</fullName>
        <ecNumber evidence="10">3.6.1.54</ecNumber>
    </recommendedName>
    <alternativeName>
        <fullName evidence="10">UDP-2,3-diacylglucosamine diphosphatase</fullName>
    </alternativeName>
</protein>
<evidence type="ECO:0000256" key="11">
    <source>
        <dbReference type="SAM" id="MobiDB-lite"/>
    </source>
</evidence>
<comment type="catalytic activity">
    <reaction evidence="10">
        <text>UDP-2-N,3-O-bis[(3R)-3-hydroxytetradecanoyl]-alpha-D-glucosamine + H2O = 2-N,3-O-bis[(3R)-3-hydroxytetradecanoyl]-alpha-D-glucosaminyl 1-phosphate + UMP + 2 H(+)</text>
        <dbReference type="Rhea" id="RHEA:25213"/>
        <dbReference type="ChEBI" id="CHEBI:15377"/>
        <dbReference type="ChEBI" id="CHEBI:15378"/>
        <dbReference type="ChEBI" id="CHEBI:57865"/>
        <dbReference type="ChEBI" id="CHEBI:57957"/>
        <dbReference type="ChEBI" id="CHEBI:78847"/>
        <dbReference type="EC" id="3.6.1.54"/>
    </reaction>
</comment>
<keyword evidence="4 10" id="KW-0441">Lipid A biosynthesis</keyword>
<keyword evidence="7 10" id="KW-0443">Lipid metabolism</keyword>
<keyword evidence="3 10" id="KW-0997">Cell inner membrane</keyword>
<dbReference type="EC" id="3.6.1.54" evidence="10"/>
<feature type="binding site" evidence="10">
    <location>
        <begin position="79"/>
        <end position="80"/>
    </location>
    <ligand>
        <name>substrate</name>
    </ligand>
</feature>
<evidence type="ECO:0000256" key="3">
    <source>
        <dbReference type="ARBA" id="ARBA00022519"/>
    </source>
</evidence>
<feature type="binding site" evidence="10">
    <location>
        <position position="196"/>
    </location>
    <ligand>
        <name>substrate</name>
    </ligand>
</feature>
<dbReference type="Pfam" id="PF00149">
    <property type="entry name" value="Metallophos"/>
    <property type="match status" value="1"/>
</dbReference>
<keyword evidence="2 10" id="KW-0444">Lipid biosynthesis</keyword>
<feature type="binding site" evidence="10">
    <location>
        <position position="196"/>
    </location>
    <ligand>
        <name>Mn(2+)</name>
        <dbReference type="ChEBI" id="CHEBI:29035"/>
        <label>2</label>
    </ligand>
</feature>
<dbReference type="InterPro" id="IPR010138">
    <property type="entry name" value="UDP-diacylglucosamine_Hdrlase"/>
</dbReference>
<feature type="binding site" evidence="10">
    <location>
        <position position="41"/>
    </location>
    <ligand>
        <name>Mn(2+)</name>
        <dbReference type="ChEBI" id="CHEBI:29035"/>
        <label>1</label>
    </ligand>
</feature>
<feature type="binding site" evidence="10">
    <location>
        <position position="161"/>
    </location>
    <ligand>
        <name>substrate</name>
    </ligand>
</feature>
<feature type="binding site" evidence="10">
    <location>
        <position position="198"/>
    </location>
    <ligand>
        <name>Mn(2+)</name>
        <dbReference type="ChEBI" id="CHEBI:29035"/>
        <label>1</label>
    </ligand>
</feature>
<proteinExistence type="inferred from homology"/>